<evidence type="ECO:0000313" key="10">
    <source>
        <dbReference type="EMBL" id="CRI52510.1"/>
    </source>
</evidence>
<organism evidence="1">
    <name type="scientific">Chlamydia pneumoniae</name>
    <name type="common">Chlamydophila pneumoniae</name>
    <dbReference type="NCBI Taxonomy" id="83558"/>
    <lineage>
        <taxon>Bacteria</taxon>
        <taxon>Pseudomonadati</taxon>
        <taxon>Chlamydiota</taxon>
        <taxon>Chlamydiia</taxon>
        <taxon>Chlamydiales</taxon>
        <taxon>Chlamydiaceae</taxon>
        <taxon>Chlamydia/Chlamydophila group</taxon>
        <taxon>Chlamydia</taxon>
    </lineage>
</organism>
<evidence type="ECO:0000313" key="1">
    <source>
        <dbReference type="EMBL" id="CRI37836.1"/>
    </source>
</evidence>
<dbReference type="EMBL" id="LN847008">
    <property type="protein sequence ID" value="CRI41233.1"/>
    <property type="molecule type" value="Genomic_DNA"/>
</dbReference>
<dbReference type="EMBL" id="LN846998">
    <property type="protein sequence ID" value="CRI37836.1"/>
    <property type="molecule type" value="Genomic_DNA"/>
</dbReference>
<evidence type="ECO:0000313" key="5">
    <source>
        <dbReference type="EMBL" id="CRI45698.1"/>
    </source>
</evidence>
<evidence type="ECO:0000313" key="11">
    <source>
        <dbReference type="EMBL" id="CRI72871.1"/>
    </source>
</evidence>
<reference evidence="1" key="1">
    <citation type="submission" date="2015-05" db="EMBL/GenBank/DDBJ databases">
        <authorList>
            <person name="Rattei Thomas"/>
        </authorList>
    </citation>
    <scope>NUCLEOTIDE SEQUENCE</scope>
    <source>
        <strain evidence="1">CV15</strain>
        <strain evidence="2">CWL029c</strain>
        <strain evidence="4">DC9</strain>
        <strain evidence="3">GiD</strain>
        <strain evidence="5">MUL2216</strain>
        <strain evidence="6">Panola</strain>
        <strain evidence="8">PB1</strain>
        <strain evidence="7">U1271</strain>
        <strain evidence="9">UZG1</strain>
        <strain evidence="10">Wien2</strain>
        <strain evidence="11">YK41</strain>
    </source>
</reference>
<dbReference type="EMBL" id="LN847003">
    <property type="protein sequence ID" value="CRI40102.1"/>
    <property type="molecule type" value="Genomic_DNA"/>
</dbReference>
<dbReference type="EMBL" id="LN847245">
    <property type="protein sequence ID" value="CRI51378.1"/>
    <property type="molecule type" value="Genomic_DNA"/>
</dbReference>
<protein>
    <submittedName>
        <fullName evidence="1">Uncharacterized protein</fullName>
    </submittedName>
</protein>
<dbReference type="PATRIC" id="fig|83558.13.peg.243"/>
<evidence type="ECO:0000313" key="9">
    <source>
        <dbReference type="EMBL" id="CRI51378.1"/>
    </source>
</evidence>
<name>A0A0F7XEN9_CHLPN</name>
<dbReference type="EMBL" id="LN847037">
    <property type="protein sequence ID" value="CRI42348.1"/>
    <property type="molecule type" value="Genomic_DNA"/>
</dbReference>
<dbReference type="EMBL" id="LN847225">
    <property type="protein sequence ID" value="CRI45698.1"/>
    <property type="molecule type" value="Genomic_DNA"/>
</dbReference>
<evidence type="ECO:0000313" key="3">
    <source>
        <dbReference type="EMBL" id="CRI41233.1"/>
    </source>
</evidence>
<evidence type="ECO:0000313" key="6">
    <source>
        <dbReference type="EMBL" id="CRI46827.1"/>
    </source>
</evidence>
<dbReference type="EMBL" id="LN849028">
    <property type="protein sequence ID" value="CRI72871.1"/>
    <property type="molecule type" value="Genomic_DNA"/>
</dbReference>
<gene>
    <name evidence="1" type="ORF">BN1224_CV15_B_01590</name>
    <name evidence="4" type="ORF">BN1224_DC9_BF_00060</name>
    <name evidence="3" type="ORF">BN1224_GiD_A_02340</name>
    <name evidence="5" type="ORF">BN1224_MUL2216_D_00780</name>
    <name evidence="6" type="ORF">BN1224_Panola_E_00440</name>
    <name evidence="8" type="ORF">BN1224_PB1_B_02210</name>
    <name evidence="7" type="ORF">BN1224_U1271_C_00620</name>
    <name evidence="9" type="ORF">BN1224_UZG1_A_02330</name>
    <name evidence="10" type="ORF">BN1224_Wien2_E_00070</name>
    <name evidence="11" type="ORF">BN1224_YK41_AY_00030</name>
    <name evidence="2" type="ORF">CWL029c_C_00620</name>
</gene>
<dbReference type="AlphaFoldDB" id="A0A0F7XEN9"/>
<evidence type="ECO:0000313" key="4">
    <source>
        <dbReference type="EMBL" id="CRI42348.1"/>
    </source>
</evidence>
<dbReference type="EMBL" id="LN847244">
    <property type="protein sequence ID" value="CRI49122.1"/>
    <property type="molecule type" value="Genomic_DNA"/>
</dbReference>
<accession>A0A0F7XEN9</accession>
<proteinExistence type="predicted"/>
<evidence type="ECO:0000313" key="7">
    <source>
        <dbReference type="EMBL" id="CRI49122.1"/>
    </source>
</evidence>
<dbReference type="EMBL" id="LN847252">
    <property type="protein sequence ID" value="CRI52510.1"/>
    <property type="molecule type" value="Genomic_DNA"/>
</dbReference>
<sequence>MEIRIIPRQSRSIPRANKLMITAIDLHCARLAIGSASVKLGCGVVVCEFIAFLVISKNFIVKEF</sequence>
<dbReference type="EMBL" id="LN847231">
    <property type="protein sequence ID" value="CRI46827.1"/>
    <property type="molecule type" value="Genomic_DNA"/>
</dbReference>
<evidence type="ECO:0000313" key="2">
    <source>
        <dbReference type="EMBL" id="CRI40102.1"/>
    </source>
</evidence>
<dbReference type="EMBL" id="LN847240">
    <property type="protein sequence ID" value="CRI50252.1"/>
    <property type="molecule type" value="Genomic_DNA"/>
</dbReference>
<evidence type="ECO:0000313" key="8">
    <source>
        <dbReference type="EMBL" id="CRI50252.1"/>
    </source>
</evidence>